<feature type="chain" id="PRO_5046712189" evidence="3">
    <location>
        <begin position="26"/>
        <end position="702"/>
    </location>
</feature>
<dbReference type="GO" id="GO:0016787">
    <property type="term" value="F:hydrolase activity"/>
    <property type="evidence" value="ECO:0007669"/>
    <property type="project" value="UniProtKB-KW"/>
</dbReference>
<keyword evidence="2" id="KW-0326">Glycosidase</keyword>
<reference evidence="6 7" key="1">
    <citation type="submission" date="2024-09" db="EMBL/GenBank/DDBJ databases">
        <authorList>
            <person name="Sun Q."/>
            <person name="Mori K."/>
        </authorList>
    </citation>
    <scope>NUCLEOTIDE SEQUENCE [LARGE SCALE GENOMIC DNA]</scope>
    <source>
        <strain evidence="6 7">CCM 7759</strain>
    </source>
</reference>
<dbReference type="InterPro" id="IPR041704">
    <property type="entry name" value="CFLE_GH18"/>
</dbReference>
<dbReference type="PROSITE" id="PS51910">
    <property type="entry name" value="GH18_2"/>
    <property type="match status" value="1"/>
</dbReference>
<dbReference type="InterPro" id="IPR011583">
    <property type="entry name" value="Chitinase_II/V-like_cat"/>
</dbReference>
<dbReference type="Gene3D" id="2.30.30.40">
    <property type="entry name" value="SH3 Domains"/>
    <property type="match status" value="1"/>
</dbReference>
<evidence type="ECO:0000256" key="2">
    <source>
        <dbReference type="ARBA" id="ARBA00023295"/>
    </source>
</evidence>
<dbReference type="InterPro" id="IPR029070">
    <property type="entry name" value="Chitinase_insertion_sf"/>
</dbReference>
<organism evidence="6 7">
    <name type="scientific">Paenibacillus chartarius</name>
    <dbReference type="NCBI Taxonomy" id="747481"/>
    <lineage>
        <taxon>Bacteria</taxon>
        <taxon>Bacillati</taxon>
        <taxon>Bacillota</taxon>
        <taxon>Bacilli</taxon>
        <taxon>Bacillales</taxon>
        <taxon>Paenibacillaceae</taxon>
        <taxon>Paenibacillus</taxon>
    </lineage>
</organism>
<feature type="signal peptide" evidence="3">
    <location>
        <begin position="1"/>
        <end position="25"/>
    </location>
</feature>
<dbReference type="SMART" id="SM00636">
    <property type="entry name" value="Glyco_18"/>
    <property type="match status" value="1"/>
</dbReference>
<dbReference type="EMBL" id="JBHLWN010000076">
    <property type="protein sequence ID" value="MFC0214626.1"/>
    <property type="molecule type" value="Genomic_DNA"/>
</dbReference>
<dbReference type="Proteomes" id="UP001589776">
    <property type="component" value="Unassembled WGS sequence"/>
</dbReference>
<sequence length="702" mass="75617">MRTKILALPLLTSVLFSLYASTVSAADAELTKQSVMGFYVNSSSSTSLQTFGTYLKDMGVITYQIEIDGSITGGTPAADVNTAKSKNINTYAVIQNHFEPDLTRKVLSDSALRQKAINNILTLTQNNGYRGVNLDFENMYAADRQLFNSFVKELTQVAKTKSLEVIVSVTAKTNECTTCSWSGAFDFYTLGQTADKIQLMSYDQNGSWGPPGPVAGYPWFEKAIQYAVSQIPSRKVLLGLPAYGYDWNVTTNTGHKAVMWKSIPGLLSTYHAQPVWNETEKSPTLTYTDALGSKHVVWYEDDKSIELKTELANKYSLGGISVWRMGFENESFWRSAYSGLAPKLSGLTTSASSLSVNGLDRVFVSFNLNKPSAASINVLDSSRAPVKSLLMNEVKPAGLHSFEWDGSGLPFGAYTIEVKAVDGNGLSHSASTSIELLDGTAPAISSLDVSPPSLKVDGTNSSILRYSLNEPAAVTLKLINQAGAAQVLVDRELKQSGPNENSFNGLGFALGTYTIELTAADEAGNASKASAAITFRDGYAPVISNVTVSTATLKKTALLNAKSELQYSTNEQAQVEVVLRNQSGNIKPLAPPIVQNAGSYKLTIDSAPLNDGVYDVLIKATDDNANTSSAAARITVVTEKVYGKVTASKLNVRSGPDTAYSIVASYLYGQSVEITGKTDVWYQVKYSSTQTGYVHSSYLTLN</sequence>
<dbReference type="SUPFAM" id="SSF51445">
    <property type="entry name" value="(Trans)glycosidases"/>
    <property type="match status" value="1"/>
</dbReference>
<name>A0ABV6DPQ3_9BACL</name>
<comment type="caution">
    <text evidence="6">The sequence shown here is derived from an EMBL/GenBank/DDBJ whole genome shotgun (WGS) entry which is preliminary data.</text>
</comment>
<gene>
    <name evidence="6" type="ORF">ACFFK0_19665</name>
</gene>
<evidence type="ECO:0000256" key="3">
    <source>
        <dbReference type="SAM" id="SignalP"/>
    </source>
</evidence>
<dbReference type="Pfam" id="PF00704">
    <property type="entry name" value="Glyco_hydro_18"/>
    <property type="match status" value="1"/>
</dbReference>
<keyword evidence="7" id="KW-1185">Reference proteome</keyword>
<evidence type="ECO:0000313" key="6">
    <source>
        <dbReference type="EMBL" id="MFC0214626.1"/>
    </source>
</evidence>
<dbReference type="PANTHER" id="PTHR46066">
    <property type="entry name" value="CHITINASE DOMAIN-CONTAINING PROTEIN 1 FAMILY MEMBER"/>
    <property type="match status" value="1"/>
</dbReference>
<feature type="domain" description="SH3b" evidence="4">
    <location>
        <begin position="640"/>
        <end position="702"/>
    </location>
</feature>
<dbReference type="CDD" id="cd02874">
    <property type="entry name" value="GH18_CFLE_spore_hydrolase"/>
    <property type="match status" value="1"/>
</dbReference>
<dbReference type="PANTHER" id="PTHR46066:SF2">
    <property type="entry name" value="CHITINASE DOMAIN-CONTAINING PROTEIN 1"/>
    <property type="match status" value="1"/>
</dbReference>
<dbReference type="Gene3D" id="3.20.20.80">
    <property type="entry name" value="Glycosidases"/>
    <property type="match status" value="1"/>
</dbReference>
<dbReference type="InterPro" id="IPR001223">
    <property type="entry name" value="Glyco_hydro18_cat"/>
</dbReference>
<dbReference type="Pfam" id="PF08239">
    <property type="entry name" value="SH3_3"/>
    <property type="match status" value="1"/>
</dbReference>
<dbReference type="InterPro" id="IPR017853">
    <property type="entry name" value="GH"/>
</dbReference>
<accession>A0ABV6DPQ3</accession>
<evidence type="ECO:0000259" key="5">
    <source>
        <dbReference type="PROSITE" id="PS51910"/>
    </source>
</evidence>
<protein>
    <submittedName>
        <fullName evidence="6">Glycosyl hydrolase family 18 protein</fullName>
    </submittedName>
</protein>
<dbReference type="InterPro" id="IPR003646">
    <property type="entry name" value="SH3-like_bac-type"/>
</dbReference>
<dbReference type="Gene3D" id="3.10.50.10">
    <property type="match status" value="1"/>
</dbReference>
<dbReference type="PROSITE" id="PS51781">
    <property type="entry name" value="SH3B"/>
    <property type="match status" value="1"/>
</dbReference>
<feature type="domain" description="GH18" evidence="5">
    <location>
        <begin position="33"/>
        <end position="343"/>
    </location>
</feature>
<dbReference type="Gene3D" id="2.60.40.4070">
    <property type="match status" value="1"/>
</dbReference>
<proteinExistence type="predicted"/>
<dbReference type="SMART" id="SM00287">
    <property type="entry name" value="SH3b"/>
    <property type="match status" value="1"/>
</dbReference>
<evidence type="ECO:0000313" key="7">
    <source>
        <dbReference type="Proteomes" id="UP001589776"/>
    </source>
</evidence>
<keyword evidence="3" id="KW-0732">Signal</keyword>
<evidence type="ECO:0000256" key="1">
    <source>
        <dbReference type="ARBA" id="ARBA00022801"/>
    </source>
</evidence>
<keyword evidence="1 6" id="KW-0378">Hydrolase</keyword>
<dbReference type="RefSeq" id="WP_377472021.1">
    <property type="nucleotide sequence ID" value="NZ_JBHLWN010000076.1"/>
</dbReference>
<evidence type="ECO:0000259" key="4">
    <source>
        <dbReference type="PROSITE" id="PS51781"/>
    </source>
</evidence>